<organism evidence="1 2">
    <name type="scientific">Tsukamurella sputi</name>
    <dbReference type="NCBI Taxonomy" id="2591848"/>
    <lineage>
        <taxon>Bacteria</taxon>
        <taxon>Bacillati</taxon>
        <taxon>Actinomycetota</taxon>
        <taxon>Actinomycetes</taxon>
        <taxon>Mycobacteriales</taxon>
        <taxon>Tsukamurellaceae</taxon>
        <taxon>Tsukamurella</taxon>
    </lineage>
</organism>
<sequence>MSIELATPKEAAAALRTTEASLAQDRYRNRGLPYVKAGKRVLYRWSDVQAYLDANTINPGVA</sequence>
<proteinExistence type="predicted"/>
<keyword evidence="2" id="KW-1185">Reference proteome</keyword>
<evidence type="ECO:0000313" key="2">
    <source>
        <dbReference type="Proteomes" id="UP000319792"/>
    </source>
</evidence>
<reference evidence="1 2" key="2">
    <citation type="submission" date="2019-08" db="EMBL/GenBank/DDBJ databases">
        <title>Tsukamurella conjunctivitidis sp. nov., Tsukamurella assacharolytica sp. nov. and Tsukamurella sputae sp. nov. isolated from patients with conjunctivitis, bacteraemia (lymphoma) and respiratory infection (sputum) in Hong Kong.</title>
        <authorList>
            <person name="Fok K.M.N."/>
            <person name="Fong J.Y.H."/>
        </authorList>
    </citation>
    <scope>NUCLEOTIDE SEQUENCE [LARGE SCALE GENOMIC DNA]</scope>
    <source>
        <strain evidence="1 2">HKU70</strain>
    </source>
</reference>
<dbReference type="Proteomes" id="UP000319792">
    <property type="component" value="Unassembled WGS sequence"/>
</dbReference>
<evidence type="ECO:0000313" key="1">
    <source>
        <dbReference type="EMBL" id="TWS22281.1"/>
    </source>
</evidence>
<protein>
    <submittedName>
        <fullName evidence="1">Helix-turn-helix domain-containing protein</fullName>
    </submittedName>
</protein>
<comment type="caution">
    <text evidence="1">The sequence shown here is derived from an EMBL/GenBank/DDBJ whole genome shotgun (WGS) entry which is preliminary data.</text>
</comment>
<gene>
    <name evidence="1" type="ORF">FK268_19945</name>
</gene>
<dbReference type="AlphaFoldDB" id="A0A5C5RJC0"/>
<reference evidence="1 2" key="1">
    <citation type="submission" date="2019-06" db="EMBL/GenBank/DDBJ databases">
        <authorList>
            <person name="Teng J.L.L."/>
            <person name="Lee H.H."/>
            <person name="Lau S.K.P."/>
            <person name="Woo P.C.Y."/>
        </authorList>
    </citation>
    <scope>NUCLEOTIDE SEQUENCE [LARGE SCALE GENOMIC DNA]</scope>
    <source>
        <strain evidence="1 2">HKU70</strain>
    </source>
</reference>
<dbReference type="SUPFAM" id="SSF46955">
    <property type="entry name" value="Putative DNA-binding domain"/>
    <property type="match status" value="1"/>
</dbReference>
<dbReference type="InterPro" id="IPR009061">
    <property type="entry name" value="DNA-bd_dom_put_sf"/>
</dbReference>
<name>A0A5C5RJC0_9ACTN</name>
<accession>A0A5C5RJC0</accession>
<dbReference type="EMBL" id="VIGV01000010">
    <property type="protein sequence ID" value="TWS22281.1"/>
    <property type="molecule type" value="Genomic_DNA"/>
</dbReference>